<dbReference type="KEGG" id="vag:N646_0911"/>
<reference evidence="2 3" key="1">
    <citation type="journal article" date="2015" name="Genome Announc.">
        <title>Complete genome sequence of Vibrio alginolyticus ATCC 17749.</title>
        <authorList>
            <person name="Liu X.F."/>
            <person name="Cao Y."/>
            <person name="Zhang H.L."/>
            <person name="Chen Y.J."/>
            <person name="Hu C.J."/>
        </authorList>
    </citation>
    <scope>NUCLEOTIDE SEQUENCE [LARGE SCALE GENOMIC DNA]</scope>
    <source>
        <strain evidence="3">ATCC 17749 / DSM 2171 / NBRC 15630 / NCIMB 1903 / NCTC 12160 / XII-53</strain>
    </source>
</reference>
<protein>
    <recommendedName>
        <fullName evidence="1">DUF7014 domain-containing protein</fullName>
    </recommendedName>
</protein>
<dbReference type="Pfam" id="PF22809">
    <property type="entry name" value="DUF7014"/>
    <property type="match status" value="1"/>
</dbReference>
<gene>
    <name evidence="2" type="ORF">N646_0911</name>
</gene>
<sequence>MLGNIFDVFSRRKRSDKEPLKPISETFRQRFVMLVKDFTDNSFYDVLRELHKKLSYLHGKSVLSPNAYQGIGIEDDVYNYILQCDDAHLLDSIEYLFQTQSFKRSGDECVFIKHINEFFAVDDLPYYLTDTVWEEVDTYFYGSPAKARQIREFPKIIRKDSDVLHNTAVEPALALLRKPDLLNANEEFMLALDEYRKGKYRDSVTKCCSALESTMKVICARNKYKFSDKDTAGVLLKTIITSSNLDSFWEQPIMLIATIRNRLSYSHGAGLDDKNVPEHVAKYSINAVASAILLLCDEAY</sequence>
<dbReference type="Proteomes" id="UP000016714">
    <property type="component" value="Chromosome 1"/>
</dbReference>
<dbReference type="AlphaFoldDB" id="A0A2I3C5E5"/>
<dbReference type="RefSeq" id="WP_017821988.1">
    <property type="nucleotide sequence ID" value="NC_022349.1"/>
</dbReference>
<dbReference type="InterPro" id="IPR054280">
    <property type="entry name" value="DUF7014"/>
</dbReference>
<dbReference type="HOGENOM" id="CLU_1029993_0_0_6"/>
<evidence type="ECO:0000259" key="1">
    <source>
        <dbReference type="Pfam" id="PF22809"/>
    </source>
</evidence>
<evidence type="ECO:0000313" key="2">
    <source>
        <dbReference type="EMBL" id="AGV16744.1"/>
    </source>
</evidence>
<proteinExistence type="predicted"/>
<evidence type="ECO:0000313" key="3">
    <source>
        <dbReference type="Proteomes" id="UP000016714"/>
    </source>
</evidence>
<name>A0A2I3C5E5_VIBAX</name>
<feature type="domain" description="DUF7014" evidence="1">
    <location>
        <begin position="180"/>
        <end position="296"/>
    </location>
</feature>
<organism evidence="2 3">
    <name type="scientific">Vibrio alginolyticus (strain ATCC 17749 / DSM 2171 / NBRC 15630 / NCIMB 1903 / NCTC 12160 / XII-53)</name>
    <dbReference type="NCBI Taxonomy" id="1219076"/>
    <lineage>
        <taxon>Bacteria</taxon>
        <taxon>Pseudomonadati</taxon>
        <taxon>Pseudomonadota</taxon>
        <taxon>Gammaproteobacteria</taxon>
        <taxon>Vibrionales</taxon>
        <taxon>Vibrionaceae</taxon>
        <taxon>Vibrio</taxon>
    </lineage>
</organism>
<dbReference type="EMBL" id="CP006718">
    <property type="protein sequence ID" value="AGV16744.1"/>
    <property type="molecule type" value="Genomic_DNA"/>
</dbReference>
<accession>A0A2I3C5E5</accession>